<name>A0A843AM21_METAZ</name>
<dbReference type="Pfam" id="PF00440">
    <property type="entry name" value="TetR_N"/>
    <property type="match status" value="1"/>
</dbReference>
<dbReference type="PANTHER" id="PTHR43479:SF11">
    <property type="entry name" value="ACREF_ENVCD OPERON REPRESSOR-RELATED"/>
    <property type="match status" value="1"/>
</dbReference>
<dbReference type="SUPFAM" id="SSF46689">
    <property type="entry name" value="Homeodomain-like"/>
    <property type="match status" value="1"/>
</dbReference>
<feature type="DNA-binding region" description="H-T-H motif" evidence="2">
    <location>
        <begin position="27"/>
        <end position="46"/>
    </location>
</feature>
<dbReference type="PANTHER" id="PTHR43479">
    <property type="entry name" value="ACREF/ENVCD OPERON REPRESSOR-RELATED"/>
    <property type="match status" value="1"/>
</dbReference>
<evidence type="ECO:0000259" key="3">
    <source>
        <dbReference type="PROSITE" id="PS50977"/>
    </source>
</evidence>
<organism evidence="4 5">
    <name type="scientific">Methanobrevibacter arboriphilus</name>
    <dbReference type="NCBI Taxonomy" id="39441"/>
    <lineage>
        <taxon>Archaea</taxon>
        <taxon>Methanobacteriati</taxon>
        <taxon>Methanobacteriota</taxon>
        <taxon>Methanomada group</taxon>
        <taxon>Methanobacteria</taxon>
        <taxon>Methanobacteriales</taxon>
        <taxon>Methanobacteriaceae</taxon>
        <taxon>Methanobrevibacter</taxon>
    </lineage>
</organism>
<gene>
    <name evidence="4" type="ORF">ISP01_04170</name>
</gene>
<evidence type="ECO:0000313" key="4">
    <source>
        <dbReference type="EMBL" id="MBF4468578.1"/>
    </source>
</evidence>
<comment type="caution">
    <text evidence="4">The sequence shown here is derived from an EMBL/GenBank/DDBJ whole genome shotgun (WGS) entry which is preliminary data.</text>
</comment>
<feature type="domain" description="HTH tetR-type" evidence="3">
    <location>
        <begin position="4"/>
        <end position="64"/>
    </location>
</feature>
<evidence type="ECO:0000313" key="5">
    <source>
        <dbReference type="Proteomes" id="UP000658733"/>
    </source>
</evidence>
<dbReference type="RefSeq" id="WP_278522478.1">
    <property type="nucleotide sequence ID" value="NZ_JADIIN010000032.1"/>
</dbReference>
<sequence length="225" mass="26591">MEKITTKEKIFNVAIDLFSKKGYNQVSMREIATEVGIKEASIYYHYSKKEDILDSIFEYFINRMSVTESSEEQMDQLLNISPNKLYHFGSESVKNQFSSLKMIKILRLIFIEVYHNDKIRKFFIDELLNDPIEFWTLLFKNFMDKKIIKPSNPKELAENYYTFGMFKMFEAVVLNFPDDSKKIDLDPIFDKIEDHFNFIMNSVIIENNNIINDDKSCDENSNRGG</sequence>
<evidence type="ECO:0000256" key="2">
    <source>
        <dbReference type="PROSITE-ProRule" id="PRU00335"/>
    </source>
</evidence>
<dbReference type="AlphaFoldDB" id="A0A843AM21"/>
<dbReference type="InterPro" id="IPR050624">
    <property type="entry name" value="HTH-type_Tx_Regulator"/>
</dbReference>
<proteinExistence type="predicted"/>
<keyword evidence="1 2" id="KW-0238">DNA-binding</keyword>
<dbReference type="InterPro" id="IPR009057">
    <property type="entry name" value="Homeodomain-like_sf"/>
</dbReference>
<protein>
    <submittedName>
        <fullName evidence="4">TetR/AcrR family transcriptional regulator</fullName>
    </submittedName>
</protein>
<evidence type="ECO:0000256" key="1">
    <source>
        <dbReference type="ARBA" id="ARBA00023125"/>
    </source>
</evidence>
<dbReference type="Gene3D" id="1.10.357.10">
    <property type="entry name" value="Tetracycline Repressor, domain 2"/>
    <property type="match status" value="1"/>
</dbReference>
<dbReference type="GO" id="GO:0003677">
    <property type="term" value="F:DNA binding"/>
    <property type="evidence" value="ECO:0007669"/>
    <property type="project" value="UniProtKB-UniRule"/>
</dbReference>
<accession>A0A843AM21</accession>
<dbReference type="PRINTS" id="PR00455">
    <property type="entry name" value="HTHTETR"/>
</dbReference>
<dbReference type="PROSITE" id="PS50977">
    <property type="entry name" value="HTH_TETR_2"/>
    <property type="match status" value="1"/>
</dbReference>
<reference evidence="4" key="1">
    <citation type="submission" date="2020-10" db="EMBL/GenBank/DDBJ databases">
        <title>Dehalococcoides mccartyi of a TCE/Cr reducing biochatode.</title>
        <authorList>
            <person name="Matturro B."/>
        </authorList>
    </citation>
    <scope>NUCLEOTIDE SEQUENCE</scope>
    <source>
        <strain evidence="4">Bin4</strain>
    </source>
</reference>
<dbReference type="Proteomes" id="UP000658733">
    <property type="component" value="Unassembled WGS sequence"/>
</dbReference>
<dbReference type="EMBL" id="JADIIN010000032">
    <property type="protein sequence ID" value="MBF4468578.1"/>
    <property type="molecule type" value="Genomic_DNA"/>
</dbReference>
<dbReference type="InterPro" id="IPR001647">
    <property type="entry name" value="HTH_TetR"/>
</dbReference>